<protein>
    <submittedName>
        <fullName evidence="1">Uncharacterized protein</fullName>
    </submittedName>
</protein>
<accession>A0A2P5XM41</accession>
<evidence type="ECO:0000313" key="1">
    <source>
        <dbReference type="EMBL" id="PPS04405.1"/>
    </source>
</evidence>
<proteinExistence type="predicted"/>
<dbReference type="EMBL" id="KZ664600">
    <property type="protein sequence ID" value="PPS04405.1"/>
    <property type="molecule type" value="Genomic_DNA"/>
</dbReference>
<evidence type="ECO:0000313" key="2">
    <source>
        <dbReference type="Proteomes" id="UP000239757"/>
    </source>
</evidence>
<dbReference type="Proteomes" id="UP000239757">
    <property type="component" value="Unassembled WGS sequence"/>
</dbReference>
<reference evidence="1 2" key="1">
    <citation type="submission" date="2015-01" db="EMBL/GenBank/DDBJ databases">
        <title>Genome of allotetraploid Gossypium barbadense reveals genomic plasticity and fiber elongation in cotton evolution.</title>
        <authorList>
            <person name="Chen X."/>
            <person name="Liu X."/>
            <person name="Zhao B."/>
            <person name="Zheng H."/>
            <person name="Hu Y."/>
            <person name="Lu G."/>
            <person name="Yang C."/>
            <person name="Chen J."/>
            <person name="Shan C."/>
            <person name="Zhang L."/>
            <person name="Zhou Y."/>
            <person name="Wang L."/>
            <person name="Guo W."/>
            <person name="Bai Y."/>
            <person name="Ruan J."/>
            <person name="Shangguan X."/>
            <person name="Mao Y."/>
            <person name="Jiang J."/>
            <person name="Zhu Y."/>
            <person name="Lei J."/>
            <person name="Kang H."/>
            <person name="Chen S."/>
            <person name="He X."/>
            <person name="Wang R."/>
            <person name="Wang Y."/>
            <person name="Chen J."/>
            <person name="Wang L."/>
            <person name="Yu S."/>
            <person name="Wang B."/>
            <person name="Wei J."/>
            <person name="Song S."/>
            <person name="Lu X."/>
            <person name="Gao Z."/>
            <person name="Gu W."/>
            <person name="Deng X."/>
            <person name="Ma D."/>
            <person name="Wang S."/>
            <person name="Liang W."/>
            <person name="Fang L."/>
            <person name="Cai C."/>
            <person name="Zhu X."/>
            <person name="Zhou B."/>
            <person name="Zhang Y."/>
            <person name="Chen Z."/>
            <person name="Xu S."/>
            <person name="Zhu R."/>
            <person name="Wang S."/>
            <person name="Zhang T."/>
            <person name="Zhao G."/>
        </authorList>
    </citation>
    <scope>NUCLEOTIDE SEQUENCE [LARGE SCALE GENOMIC DNA]</scope>
    <source>
        <strain evidence="2">cv. Xinhai21</strain>
        <tissue evidence="1">Leaf</tissue>
    </source>
</reference>
<sequence>MIERKINTLINVMISHGDVNLILDEALVNTALNVDTNLLVSLDDNLLFVTNDVEPEARGDENVPSASIPEEIPDDVVVTKVTKLVATSYTALKRRKRSMANQAL</sequence>
<dbReference type="AlphaFoldDB" id="A0A2P5XM41"/>
<organism evidence="1 2">
    <name type="scientific">Gossypium barbadense</name>
    <name type="common">Sea Island cotton</name>
    <name type="synonym">Hibiscus barbadensis</name>
    <dbReference type="NCBI Taxonomy" id="3634"/>
    <lineage>
        <taxon>Eukaryota</taxon>
        <taxon>Viridiplantae</taxon>
        <taxon>Streptophyta</taxon>
        <taxon>Embryophyta</taxon>
        <taxon>Tracheophyta</taxon>
        <taxon>Spermatophyta</taxon>
        <taxon>Magnoliopsida</taxon>
        <taxon>eudicotyledons</taxon>
        <taxon>Gunneridae</taxon>
        <taxon>Pentapetalae</taxon>
        <taxon>rosids</taxon>
        <taxon>malvids</taxon>
        <taxon>Malvales</taxon>
        <taxon>Malvaceae</taxon>
        <taxon>Malvoideae</taxon>
        <taxon>Gossypium</taxon>
    </lineage>
</organism>
<gene>
    <name evidence="1" type="ORF">GOBAR_AA16254</name>
</gene>
<name>A0A2P5XM41_GOSBA</name>